<dbReference type="STRING" id="1433126.BN938_0339"/>
<reference evidence="1 2" key="1">
    <citation type="journal article" date="2015" name="Genome Announc.">
        <title>Complete Genome Sequence of the Novel Leech Symbiont Mucinivorans hirudinis M3T.</title>
        <authorList>
            <person name="Nelson M.C."/>
            <person name="Bomar L."/>
            <person name="Graf J."/>
        </authorList>
    </citation>
    <scope>NUCLEOTIDE SEQUENCE [LARGE SCALE GENOMIC DNA]</scope>
    <source>
        <strain evidence="2">M3</strain>
    </source>
</reference>
<dbReference type="Proteomes" id="UP000027616">
    <property type="component" value="Chromosome I"/>
</dbReference>
<dbReference type="EMBL" id="HG934468">
    <property type="protein sequence ID" value="CDN30445.1"/>
    <property type="molecule type" value="Genomic_DNA"/>
</dbReference>
<proteinExistence type="predicted"/>
<protein>
    <submittedName>
        <fullName evidence="1">Uncharacterized protein</fullName>
    </submittedName>
</protein>
<gene>
    <name evidence="1" type="ORF">BN938_0339</name>
</gene>
<dbReference type="HOGENOM" id="CLU_3009366_0_0_10"/>
<name>A0A060R683_9BACT</name>
<dbReference type="KEGG" id="rbc:BN938_0339"/>
<evidence type="ECO:0000313" key="1">
    <source>
        <dbReference type="EMBL" id="CDN30445.1"/>
    </source>
</evidence>
<organism evidence="1 2">
    <name type="scientific">Mucinivorans hirudinis</name>
    <dbReference type="NCBI Taxonomy" id="1433126"/>
    <lineage>
        <taxon>Bacteria</taxon>
        <taxon>Pseudomonadati</taxon>
        <taxon>Bacteroidota</taxon>
        <taxon>Bacteroidia</taxon>
        <taxon>Bacteroidales</taxon>
        <taxon>Rikenellaceae</taxon>
        <taxon>Mucinivorans</taxon>
    </lineage>
</organism>
<accession>A0A060R683</accession>
<dbReference type="AlphaFoldDB" id="A0A060R683"/>
<sequence>MIRKIISSIKIFEFELRKIDNGIVIVLFNLQFGNGLPELHLFVMNFIILPKIQTTR</sequence>
<evidence type="ECO:0000313" key="2">
    <source>
        <dbReference type="Proteomes" id="UP000027616"/>
    </source>
</evidence>
<keyword evidence="2" id="KW-1185">Reference proteome</keyword>